<dbReference type="EMBL" id="BAAAPK010000002">
    <property type="protein sequence ID" value="GAA1685575.1"/>
    <property type="molecule type" value="Genomic_DNA"/>
</dbReference>
<gene>
    <name evidence="2" type="ORF">GCM10009807_31740</name>
</gene>
<organism evidence="2 3">
    <name type="scientific">Microbacterium lacus</name>
    <dbReference type="NCBI Taxonomy" id="415217"/>
    <lineage>
        <taxon>Bacteria</taxon>
        <taxon>Bacillati</taxon>
        <taxon>Actinomycetota</taxon>
        <taxon>Actinomycetes</taxon>
        <taxon>Micrococcales</taxon>
        <taxon>Microbacteriaceae</taxon>
        <taxon>Microbacterium</taxon>
    </lineage>
</organism>
<protein>
    <recommendedName>
        <fullName evidence="1">DUF2087 domain-containing protein</fullName>
    </recommendedName>
</protein>
<feature type="domain" description="DUF2087" evidence="1">
    <location>
        <begin position="97"/>
        <end position="166"/>
    </location>
</feature>
<dbReference type="Pfam" id="PF09860">
    <property type="entry name" value="DUF2087"/>
    <property type="match status" value="1"/>
</dbReference>
<keyword evidence="3" id="KW-1185">Reference proteome</keyword>
<evidence type="ECO:0000259" key="1">
    <source>
        <dbReference type="Pfam" id="PF09860"/>
    </source>
</evidence>
<dbReference type="InterPro" id="IPR018656">
    <property type="entry name" value="DUF2087"/>
</dbReference>
<dbReference type="RefSeq" id="WP_344055983.1">
    <property type="nucleotide sequence ID" value="NZ_BAAAPK010000002.1"/>
</dbReference>
<comment type="caution">
    <text evidence="2">The sequence shown here is derived from an EMBL/GenBank/DDBJ whole genome shotgun (WGS) entry which is preliminary data.</text>
</comment>
<evidence type="ECO:0000313" key="3">
    <source>
        <dbReference type="Proteomes" id="UP001500596"/>
    </source>
</evidence>
<dbReference type="Proteomes" id="UP001500596">
    <property type="component" value="Unassembled WGS sequence"/>
</dbReference>
<sequence length="167" mass="18000">MAALPAEGWRAIVAALANDTARAVYAEFVTAGASPTLDALSPSRARHVREALTRSGLLSVDGADLRVVPDVFARALVASPVRPRPQGVERFLGPDGRITAYPADRSVRAELLAHVAARAFPDDRVLSEREVNEQLAAFTDDVAVLRRHLVDHGELARTRSGSEYARP</sequence>
<proteinExistence type="predicted"/>
<name>A0ABN2HD76_9MICO</name>
<accession>A0ABN2HD76</accession>
<reference evidence="2 3" key="1">
    <citation type="journal article" date="2019" name="Int. J. Syst. Evol. Microbiol.">
        <title>The Global Catalogue of Microorganisms (GCM) 10K type strain sequencing project: providing services to taxonomists for standard genome sequencing and annotation.</title>
        <authorList>
            <consortium name="The Broad Institute Genomics Platform"/>
            <consortium name="The Broad Institute Genome Sequencing Center for Infectious Disease"/>
            <person name="Wu L."/>
            <person name="Ma J."/>
        </authorList>
    </citation>
    <scope>NUCLEOTIDE SEQUENCE [LARGE SCALE GENOMIC DNA]</scope>
    <source>
        <strain evidence="2 3">JCM 15575</strain>
    </source>
</reference>
<evidence type="ECO:0000313" key="2">
    <source>
        <dbReference type="EMBL" id="GAA1685575.1"/>
    </source>
</evidence>